<dbReference type="InterPro" id="IPR000515">
    <property type="entry name" value="MetI-like"/>
</dbReference>
<keyword evidence="4 7" id="KW-0812">Transmembrane</keyword>
<evidence type="ECO:0000256" key="7">
    <source>
        <dbReference type="RuleBase" id="RU363032"/>
    </source>
</evidence>
<dbReference type="InterPro" id="IPR050366">
    <property type="entry name" value="BP-dependent_transpt_permease"/>
</dbReference>
<feature type="transmembrane region" description="Helical" evidence="7">
    <location>
        <begin position="216"/>
        <end position="238"/>
    </location>
</feature>
<keyword evidence="3" id="KW-1003">Cell membrane</keyword>
<dbReference type="EMBL" id="JAVREO010000005">
    <property type="protein sequence ID" value="MDT0266631.1"/>
    <property type="molecule type" value="Genomic_DNA"/>
</dbReference>
<reference evidence="11" key="1">
    <citation type="submission" date="2023-07" db="EMBL/GenBank/DDBJ databases">
        <title>30 novel species of actinomycetes from the DSMZ collection.</title>
        <authorList>
            <person name="Nouioui I."/>
        </authorList>
    </citation>
    <scope>NUCLEOTIDE SEQUENCE [LARGE SCALE GENOMIC DNA]</scope>
    <source>
        <strain evidence="11">DSM 44915</strain>
    </source>
</reference>
<name>A0ABU2JPI3_9ACTN</name>
<dbReference type="PROSITE" id="PS50928">
    <property type="entry name" value="ABC_TM1"/>
    <property type="match status" value="1"/>
</dbReference>
<keyword evidence="6 7" id="KW-0472">Membrane</keyword>
<accession>A0ABU2JPI3</accession>
<feature type="transmembrane region" description="Helical" evidence="7">
    <location>
        <begin position="34"/>
        <end position="55"/>
    </location>
</feature>
<gene>
    <name evidence="10" type="ORF">RM844_10025</name>
</gene>
<dbReference type="SUPFAM" id="SSF161098">
    <property type="entry name" value="MetI-like"/>
    <property type="match status" value="1"/>
</dbReference>
<protein>
    <submittedName>
        <fullName evidence="10">ABC transporter permease</fullName>
    </submittedName>
</protein>
<organism evidence="10 11">
    <name type="scientific">Streptomyces chisholmiae</name>
    <dbReference type="NCBI Taxonomy" id="3075540"/>
    <lineage>
        <taxon>Bacteria</taxon>
        <taxon>Bacillati</taxon>
        <taxon>Actinomycetota</taxon>
        <taxon>Actinomycetes</taxon>
        <taxon>Kitasatosporales</taxon>
        <taxon>Streptomycetaceae</taxon>
        <taxon>Streptomyces</taxon>
    </lineage>
</organism>
<feature type="transmembrane region" description="Helical" evidence="7">
    <location>
        <begin position="158"/>
        <end position="176"/>
    </location>
</feature>
<feature type="region of interest" description="Disordered" evidence="8">
    <location>
        <begin position="1"/>
        <end position="28"/>
    </location>
</feature>
<sequence length="294" mass="30155">MTTTETVAAGVALPGAAPATGPGRHPARRRPGPGVLLAFAVLALAVLAAFAPGLLTTHSPTSDDVLNKLQPPSGAHWFGTDQLGRDVFARVVHGAGLSLRAPLIAVGIAFGVGSLIGLVSGFVGGLVDTVLMRLVDILLAVPSLLLSLAIVAALGFGITHVAIAVGIASVASFARITRAEALRVRAEPFVEAATVLGVRRPAVLARHVLPHAIGPALVLSTLEFGTAILSVSALSFLGYGEPPPTPEWGKIVSEGRDYLATAWWVALLPSLVIAATVLATNRVSRWLDTGGTTR</sequence>
<dbReference type="PANTHER" id="PTHR43386:SF25">
    <property type="entry name" value="PEPTIDE ABC TRANSPORTER PERMEASE PROTEIN"/>
    <property type="match status" value="1"/>
</dbReference>
<dbReference type="CDD" id="cd06261">
    <property type="entry name" value="TM_PBP2"/>
    <property type="match status" value="1"/>
</dbReference>
<keyword evidence="11" id="KW-1185">Reference proteome</keyword>
<feature type="compositionally biased region" description="Low complexity" evidence="8">
    <location>
        <begin position="8"/>
        <end position="24"/>
    </location>
</feature>
<evidence type="ECO:0000256" key="5">
    <source>
        <dbReference type="ARBA" id="ARBA00022989"/>
    </source>
</evidence>
<evidence type="ECO:0000256" key="1">
    <source>
        <dbReference type="ARBA" id="ARBA00004651"/>
    </source>
</evidence>
<dbReference type="RefSeq" id="WP_311666667.1">
    <property type="nucleotide sequence ID" value="NZ_JAVREO010000005.1"/>
</dbReference>
<comment type="similarity">
    <text evidence="7">Belongs to the binding-protein-dependent transport system permease family.</text>
</comment>
<evidence type="ECO:0000259" key="9">
    <source>
        <dbReference type="PROSITE" id="PS50928"/>
    </source>
</evidence>
<feature type="transmembrane region" description="Helical" evidence="7">
    <location>
        <begin position="103"/>
        <end position="127"/>
    </location>
</feature>
<dbReference type="Proteomes" id="UP001183410">
    <property type="component" value="Unassembled WGS sequence"/>
</dbReference>
<dbReference type="Pfam" id="PF00528">
    <property type="entry name" value="BPD_transp_1"/>
    <property type="match status" value="1"/>
</dbReference>
<evidence type="ECO:0000256" key="2">
    <source>
        <dbReference type="ARBA" id="ARBA00022448"/>
    </source>
</evidence>
<proteinExistence type="inferred from homology"/>
<feature type="transmembrane region" description="Helical" evidence="7">
    <location>
        <begin position="258"/>
        <end position="279"/>
    </location>
</feature>
<comment type="subcellular location">
    <subcellularLocation>
        <location evidence="1 7">Cell membrane</location>
        <topology evidence="1 7">Multi-pass membrane protein</topology>
    </subcellularLocation>
</comment>
<dbReference type="PANTHER" id="PTHR43386">
    <property type="entry name" value="OLIGOPEPTIDE TRANSPORT SYSTEM PERMEASE PROTEIN APPC"/>
    <property type="match status" value="1"/>
</dbReference>
<keyword evidence="5 7" id="KW-1133">Transmembrane helix</keyword>
<evidence type="ECO:0000313" key="11">
    <source>
        <dbReference type="Proteomes" id="UP001183410"/>
    </source>
</evidence>
<dbReference type="InterPro" id="IPR035906">
    <property type="entry name" value="MetI-like_sf"/>
</dbReference>
<comment type="caution">
    <text evidence="10">The sequence shown here is derived from an EMBL/GenBank/DDBJ whole genome shotgun (WGS) entry which is preliminary data.</text>
</comment>
<evidence type="ECO:0000256" key="6">
    <source>
        <dbReference type="ARBA" id="ARBA00023136"/>
    </source>
</evidence>
<evidence type="ECO:0000313" key="10">
    <source>
        <dbReference type="EMBL" id="MDT0266631.1"/>
    </source>
</evidence>
<feature type="domain" description="ABC transmembrane type-1" evidence="9">
    <location>
        <begin position="95"/>
        <end position="284"/>
    </location>
</feature>
<dbReference type="Gene3D" id="1.10.3720.10">
    <property type="entry name" value="MetI-like"/>
    <property type="match status" value="1"/>
</dbReference>
<evidence type="ECO:0000256" key="8">
    <source>
        <dbReference type="SAM" id="MobiDB-lite"/>
    </source>
</evidence>
<keyword evidence="2 7" id="KW-0813">Transport</keyword>
<feature type="transmembrane region" description="Helical" evidence="7">
    <location>
        <begin position="134"/>
        <end position="152"/>
    </location>
</feature>
<evidence type="ECO:0000256" key="3">
    <source>
        <dbReference type="ARBA" id="ARBA00022475"/>
    </source>
</evidence>
<evidence type="ECO:0000256" key="4">
    <source>
        <dbReference type="ARBA" id="ARBA00022692"/>
    </source>
</evidence>